<comment type="caution">
    <text evidence="2">The sequence shown here is derived from an EMBL/GenBank/DDBJ whole genome shotgun (WGS) entry which is preliminary data.</text>
</comment>
<organism evidence="2 3">
    <name type="scientific">Peribacillus simplex</name>
    <dbReference type="NCBI Taxonomy" id="1478"/>
    <lineage>
        <taxon>Bacteria</taxon>
        <taxon>Bacillati</taxon>
        <taxon>Bacillota</taxon>
        <taxon>Bacilli</taxon>
        <taxon>Bacillales</taxon>
        <taxon>Bacillaceae</taxon>
        <taxon>Peribacillus</taxon>
    </lineage>
</organism>
<evidence type="ECO:0000313" key="2">
    <source>
        <dbReference type="EMBL" id="KWW21243.1"/>
    </source>
</evidence>
<gene>
    <name evidence="2" type="ORF">AS888_16730</name>
</gene>
<comment type="cofactor">
    <cofactor evidence="1">
        <name>Zn(2+)</name>
        <dbReference type="ChEBI" id="CHEBI:29105"/>
    </cofactor>
</comment>
<evidence type="ECO:0000256" key="1">
    <source>
        <dbReference type="ARBA" id="ARBA00001947"/>
    </source>
</evidence>
<dbReference type="RefSeq" id="WP_061141596.1">
    <property type="nucleotide sequence ID" value="NZ_LNNH01000012.1"/>
</dbReference>
<name>A0A109N0I5_9BACI</name>
<evidence type="ECO:0000313" key="3">
    <source>
        <dbReference type="Proteomes" id="UP000064189"/>
    </source>
</evidence>
<dbReference type="AlphaFoldDB" id="A0A109N0I5"/>
<sequence length="249" mass="28339">MQTKRRLLVVLAHPDDESFLCGGTIAKMSERGIQITLLCATKGEMGRRMGNPILTTRESLPGLRVRELKGACEELGIKDLRFLHVRDKTIEFESIDLLAERIIKVIREVQPDALVTFHEKYGGHPDHCAIGRAAEYAFLKSGDPDFFPDPVFPAFKIHSLYFVLWYAFYEDWLNKNGQGSITTVNITGTLQKKIRALRSHRSQTLAVPELWGDHNPSLPFLGEVEYFIRGYSPTNIEETDLFQTIERMG</sequence>
<keyword evidence="3" id="KW-1185">Reference proteome</keyword>
<dbReference type="InterPro" id="IPR024078">
    <property type="entry name" value="LmbE-like_dom_sf"/>
</dbReference>
<dbReference type="SUPFAM" id="SSF102588">
    <property type="entry name" value="LmbE-like"/>
    <property type="match status" value="1"/>
</dbReference>
<dbReference type="Proteomes" id="UP000064189">
    <property type="component" value="Unassembled WGS sequence"/>
</dbReference>
<accession>A0A109N0I5</accession>
<dbReference type="PANTHER" id="PTHR12993">
    <property type="entry name" value="N-ACETYLGLUCOSAMINYL-PHOSPHATIDYLINOSITOL DE-N-ACETYLASE-RELATED"/>
    <property type="match status" value="1"/>
</dbReference>
<evidence type="ECO:0008006" key="4">
    <source>
        <dbReference type="Google" id="ProtNLM"/>
    </source>
</evidence>
<dbReference type="InterPro" id="IPR003737">
    <property type="entry name" value="GlcNAc_PI_deacetylase-related"/>
</dbReference>
<dbReference type="Pfam" id="PF02585">
    <property type="entry name" value="PIG-L"/>
    <property type="match status" value="1"/>
</dbReference>
<proteinExistence type="predicted"/>
<dbReference type="GO" id="GO:0016811">
    <property type="term" value="F:hydrolase activity, acting on carbon-nitrogen (but not peptide) bonds, in linear amides"/>
    <property type="evidence" value="ECO:0007669"/>
    <property type="project" value="TreeGrafter"/>
</dbReference>
<dbReference type="EMBL" id="LNNH01000012">
    <property type="protein sequence ID" value="KWW21243.1"/>
    <property type="molecule type" value="Genomic_DNA"/>
</dbReference>
<dbReference type="PANTHER" id="PTHR12993:SF27">
    <property type="entry name" value="N-ACETYL-ALPHA-D-GLUCOSAMINYL L-MALATE DEACETYLASE 2-RELATED"/>
    <property type="match status" value="1"/>
</dbReference>
<protein>
    <recommendedName>
        <fullName evidence="4">LmbE family protein</fullName>
    </recommendedName>
</protein>
<dbReference type="Gene3D" id="3.40.50.10320">
    <property type="entry name" value="LmbE-like"/>
    <property type="match status" value="1"/>
</dbReference>
<reference evidence="2 3" key="1">
    <citation type="submission" date="2015-11" db="EMBL/GenBank/DDBJ databases">
        <title>Genome Sequence of Bacillus simplex strain VanAntwerpen2.</title>
        <authorList>
            <person name="Couger M.B."/>
        </authorList>
    </citation>
    <scope>NUCLEOTIDE SEQUENCE [LARGE SCALE GENOMIC DNA]</scope>
    <source>
        <strain evidence="2 3">VanAntwerpen02</strain>
    </source>
</reference>